<gene>
    <name evidence="1" type="ORF">NDU88_003974</name>
</gene>
<keyword evidence="2" id="KW-1185">Reference proteome</keyword>
<reference evidence="1" key="1">
    <citation type="journal article" date="2022" name="bioRxiv">
        <title>Sequencing and chromosome-scale assembly of the giantPleurodeles waltlgenome.</title>
        <authorList>
            <person name="Brown T."/>
            <person name="Elewa A."/>
            <person name="Iarovenko S."/>
            <person name="Subramanian E."/>
            <person name="Araus A.J."/>
            <person name="Petzold A."/>
            <person name="Susuki M."/>
            <person name="Suzuki K.-i.T."/>
            <person name="Hayashi T."/>
            <person name="Toyoda A."/>
            <person name="Oliveira C."/>
            <person name="Osipova E."/>
            <person name="Leigh N.D."/>
            <person name="Simon A."/>
            <person name="Yun M.H."/>
        </authorList>
    </citation>
    <scope>NUCLEOTIDE SEQUENCE</scope>
    <source>
        <strain evidence="1">20211129_DDA</strain>
        <tissue evidence="1">Liver</tissue>
    </source>
</reference>
<accession>A0AAV7TQ71</accession>
<name>A0AAV7TQ71_PLEWA</name>
<protein>
    <submittedName>
        <fullName evidence="1">Uncharacterized protein</fullName>
    </submittedName>
</protein>
<dbReference type="Proteomes" id="UP001066276">
    <property type="component" value="Chromosome 3_2"/>
</dbReference>
<organism evidence="1 2">
    <name type="scientific">Pleurodeles waltl</name>
    <name type="common">Iberian ribbed newt</name>
    <dbReference type="NCBI Taxonomy" id="8319"/>
    <lineage>
        <taxon>Eukaryota</taxon>
        <taxon>Metazoa</taxon>
        <taxon>Chordata</taxon>
        <taxon>Craniata</taxon>
        <taxon>Vertebrata</taxon>
        <taxon>Euteleostomi</taxon>
        <taxon>Amphibia</taxon>
        <taxon>Batrachia</taxon>
        <taxon>Caudata</taxon>
        <taxon>Salamandroidea</taxon>
        <taxon>Salamandridae</taxon>
        <taxon>Pleurodelinae</taxon>
        <taxon>Pleurodeles</taxon>
    </lineage>
</organism>
<evidence type="ECO:0000313" key="1">
    <source>
        <dbReference type="EMBL" id="KAJ1178732.1"/>
    </source>
</evidence>
<dbReference type="EMBL" id="JANPWB010000006">
    <property type="protein sequence ID" value="KAJ1178732.1"/>
    <property type="molecule type" value="Genomic_DNA"/>
</dbReference>
<evidence type="ECO:0000313" key="2">
    <source>
        <dbReference type="Proteomes" id="UP001066276"/>
    </source>
</evidence>
<dbReference type="AlphaFoldDB" id="A0AAV7TQ71"/>
<sequence length="87" mass="9057">MGRGLSASIEAFAALELLDVIGAWGSGGLWRGFPPALPGAHDTMHKPVLSPSPWVAAVMRLTNRSLVVPWGHFSKCSSAPGPQSGAH</sequence>
<proteinExistence type="predicted"/>
<comment type="caution">
    <text evidence="1">The sequence shown here is derived from an EMBL/GenBank/DDBJ whole genome shotgun (WGS) entry which is preliminary data.</text>
</comment>